<dbReference type="InterPro" id="IPR051178">
    <property type="entry name" value="TfdA_dioxygenase"/>
</dbReference>
<keyword evidence="5" id="KW-0560">Oxidoreductase</keyword>
<evidence type="ECO:0000256" key="3">
    <source>
        <dbReference type="ARBA" id="ARBA00022723"/>
    </source>
</evidence>
<evidence type="ECO:0000256" key="1">
    <source>
        <dbReference type="ARBA" id="ARBA00001954"/>
    </source>
</evidence>
<dbReference type="InterPro" id="IPR042098">
    <property type="entry name" value="TauD-like_sf"/>
</dbReference>
<evidence type="ECO:0000256" key="5">
    <source>
        <dbReference type="ARBA" id="ARBA00023002"/>
    </source>
</evidence>
<dbReference type="Gene3D" id="3.60.130.10">
    <property type="entry name" value="Clavaminate synthase-like"/>
    <property type="match status" value="1"/>
</dbReference>
<keyword evidence="4" id="KW-0223">Dioxygenase</keyword>
<proteinExistence type="inferred from homology"/>
<dbReference type="EMBL" id="JAACJL010000057">
    <property type="protein sequence ID" value="KAF4611409.1"/>
    <property type="molecule type" value="Genomic_DNA"/>
</dbReference>
<comment type="caution">
    <text evidence="8">The sequence shown here is derived from an EMBL/GenBank/DDBJ whole genome shotgun (WGS) entry which is preliminary data.</text>
</comment>
<dbReference type="GO" id="GO:0051213">
    <property type="term" value="F:dioxygenase activity"/>
    <property type="evidence" value="ECO:0007669"/>
    <property type="project" value="UniProtKB-KW"/>
</dbReference>
<keyword evidence="3" id="KW-0479">Metal-binding</keyword>
<evidence type="ECO:0000256" key="2">
    <source>
        <dbReference type="ARBA" id="ARBA00005896"/>
    </source>
</evidence>
<keyword evidence="6" id="KW-0408">Iron</keyword>
<sequence>MISFVPLSLPPSADPTKFRDFGIEVRGVHPGELTDEQFKQIEQALYKHDLVLFRGIELSPEQQHRLVKAFDPDSENFGHGDRAIENTQRSILHSYLRGLPAVPQVQVIGHGTVKDHEGIPELTMKHGRHPEFHKTRISEEDESKGFTRFFRWHMDAALYDLKPSRVTALYGIKVPVAPLQTIRYDDGTGDELTVNVGSTAFVSGKTMFEILPPELKSLAVRAKAKYAPHPFQWMKNAKAISTGFGLETEGLEVPLDQLPAWEDAKIKIYPFLWKNPVTGALHLQVHPCAIMEIHVDPLPEGRDSAGALYPSGGKITDLKQIRELLYCMQRPGIDPSLVYAHPWEAKDLVLFHNRGLMHSVTGVFKPDQVRLFHQCNLAASDEPVGPSQEDIERWA</sequence>
<feature type="domain" description="TauD/TfdA-like" evidence="7">
    <location>
        <begin position="21"/>
        <end position="375"/>
    </location>
</feature>
<evidence type="ECO:0000256" key="6">
    <source>
        <dbReference type="ARBA" id="ARBA00023004"/>
    </source>
</evidence>
<evidence type="ECO:0000313" key="8">
    <source>
        <dbReference type="EMBL" id="KAF4611409.1"/>
    </source>
</evidence>
<dbReference type="Proteomes" id="UP000521872">
    <property type="component" value="Unassembled WGS sequence"/>
</dbReference>
<evidence type="ECO:0000259" key="7">
    <source>
        <dbReference type="Pfam" id="PF02668"/>
    </source>
</evidence>
<accession>A0A8H4QI87</accession>
<dbReference type="GO" id="GO:0046872">
    <property type="term" value="F:metal ion binding"/>
    <property type="evidence" value="ECO:0007669"/>
    <property type="project" value="UniProtKB-KW"/>
</dbReference>
<dbReference type="Pfam" id="PF02668">
    <property type="entry name" value="TauD"/>
    <property type="match status" value="1"/>
</dbReference>
<evidence type="ECO:0000256" key="4">
    <source>
        <dbReference type="ARBA" id="ARBA00022964"/>
    </source>
</evidence>
<dbReference type="InterPro" id="IPR003819">
    <property type="entry name" value="TauD/TfdA-like"/>
</dbReference>
<comment type="similarity">
    <text evidence="2">Belongs to the TfdA dioxygenase family.</text>
</comment>
<dbReference type="PANTHER" id="PTHR43779:SF2">
    <property type="entry name" value="ALPHA-KETOGLUTARATE-DEPENDENT XANTHINE DIOXYGENASE XAN1"/>
    <property type="match status" value="1"/>
</dbReference>
<reference evidence="8 9" key="1">
    <citation type="submission" date="2019-12" db="EMBL/GenBank/DDBJ databases">
        <authorList>
            <person name="Floudas D."/>
            <person name="Bentzer J."/>
            <person name="Ahren D."/>
            <person name="Johansson T."/>
            <person name="Persson P."/>
            <person name="Tunlid A."/>
        </authorList>
    </citation>
    <scope>NUCLEOTIDE SEQUENCE [LARGE SCALE GENOMIC DNA]</scope>
    <source>
        <strain evidence="8 9">CBS 102.39</strain>
    </source>
</reference>
<dbReference type="PANTHER" id="PTHR43779">
    <property type="entry name" value="DIOXYGENASE RV0097-RELATED"/>
    <property type="match status" value="1"/>
</dbReference>
<comment type="cofactor">
    <cofactor evidence="1">
        <name>Fe(2+)</name>
        <dbReference type="ChEBI" id="CHEBI:29033"/>
    </cofactor>
</comment>
<gene>
    <name evidence="8" type="ORF">D9613_004314</name>
</gene>
<dbReference type="AlphaFoldDB" id="A0A8H4QI87"/>
<organism evidence="8 9">
    <name type="scientific">Agrocybe pediades</name>
    <dbReference type="NCBI Taxonomy" id="84607"/>
    <lineage>
        <taxon>Eukaryota</taxon>
        <taxon>Fungi</taxon>
        <taxon>Dikarya</taxon>
        <taxon>Basidiomycota</taxon>
        <taxon>Agaricomycotina</taxon>
        <taxon>Agaricomycetes</taxon>
        <taxon>Agaricomycetidae</taxon>
        <taxon>Agaricales</taxon>
        <taxon>Agaricineae</taxon>
        <taxon>Strophariaceae</taxon>
        <taxon>Agrocybe</taxon>
    </lineage>
</organism>
<keyword evidence="9" id="KW-1185">Reference proteome</keyword>
<name>A0A8H4QI87_9AGAR</name>
<dbReference type="SUPFAM" id="SSF51197">
    <property type="entry name" value="Clavaminate synthase-like"/>
    <property type="match status" value="1"/>
</dbReference>
<protein>
    <recommendedName>
        <fullName evidence="7">TauD/TfdA-like domain-containing protein</fullName>
    </recommendedName>
</protein>
<evidence type="ECO:0000313" key="9">
    <source>
        <dbReference type="Proteomes" id="UP000521872"/>
    </source>
</evidence>